<protein>
    <submittedName>
        <fullName evidence="2">Uncharacterized protein</fullName>
    </submittedName>
</protein>
<name>A0A160TKR9_9ZZZZ</name>
<accession>A0A160TKR9</accession>
<keyword evidence="1" id="KW-0472">Membrane</keyword>
<evidence type="ECO:0000256" key="1">
    <source>
        <dbReference type="SAM" id="Phobius"/>
    </source>
</evidence>
<organism evidence="2">
    <name type="scientific">hydrothermal vent metagenome</name>
    <dbReference type="NCBI Taxonomy" id="652676"/>
    <lineage>
        <taxon>unclassified sequences</taxon>
        <taxon>metagenomes</taxon>
        <taxon>ecological metagenomes</taxon>
    </lineage>
</organism>
<sequence>MTKPDLNDPAQRAAYRRELQGVAKPLRYTGVAFALLGAVLAIVRSKWAPQMPSAIPVAALALGVLNMLAAIALRTRYHQQRMRD</sequence>
<keyword evidence="1" id="KW-1133">Transmembrane helix</keyword>
<reference evidence="2" key="1">
    <citation type="submission" date="2015-10" db="EMBL/GenBank/DDBJ databases">
        <authorList>
            <person name="Gilbert D.G."/>
        </authorList>
    </citation>
    <scope>NUCLEOTIDE SEQUENCE</scope>
</reference>
<dbReference type="EMBL" id="CZQE01000206">
    <property type="protein sequence ID" value="CUS45091.1"/>
    <property type="molecule type" value="Genomic_DNA"/>
</dbReference>
<feature type="transmembrane region" description="Helical" evidence="1">
    <location>
        <begin position="26"/>
        <end position="43"/>
    </location>
</feature>
<proteinExistence type="predicted"/>
<keyword evidence="1" id="KW-0812">Transmembrane</keyword>
<feature type="transmembrane region" description="Helical" evidence="1">
    <location>
        <begin position="55"/>
        <end position="73"/>
    </location>
</feature>
<gene>
    <name evidence="2" type="ORF">MGWOODY_Smn851</name>
</gene>
<evidence type="ECO:0000313" key="2">
    <source>
        <dbReference type="EMBL" id="CUS45091.1"/>
    </source>
</evidence>
<dbReference type="AlphaFoldDB" id="A0A160TKR9"/>